<sequence length="187" mass="21197">MHADNWANKAKQEGYRTRAVYKLEEILKKASFPNDSKVLDLGSAPGGWSHYLKVNYSNFKIYAVDILPMDEIKEVDFFQTGIEDLDSINIFNDLINKFDLVISDIAPNLSGISSIDTENILELNKITIEAANKFLKLENGTFIIKTFQNNNLKSLRKIMTSFFKNIQVIKPAASKKKSGEIYLVGVR</sequence>
<evidence type="ECO:0000256" key="3">
    <source>
        <dbReference type="ARBA" id="ARBA00022679"/>
    </source>
</evidence>
<dbReference type="Gene3D" id="3.40.50.150">
    <property type="entry name" value="Vaccinia Virus protein VP39"/>
    <property type="match status" value="1"/>
</dbReference>
<organism evidence="13 14">
    <name type="scientific">SAR86 cluster bacterium SAR86B</name>
    <dbReference type="NCBI Taxonomy" id="1123867"/>
    <lineage>
        <taxon>Bacteria</taxon>
        <taxon>Pseudomonadati</taxon>
        <taxon>Pseudomonadota</taxon>
        <taxon>Gammaproteobacteria</taxon>
        <taxon>SAR86 cluster</taxon>
    </lineage>
</organism>
<evidence type="ECO:0000259" key="12">
    <source>
        <dbReference type="Pfam" id="PF01728"/>
    </source>
</evidence>
<evidence type="ECO:0000256" key="8">
    <source>
        <dbReference type="ARBA" id="ARBA00041995"/>
    </source>
</evidence>
<feature type="domain" description="Ribosomal RNA methyltransferase FtsJ" evidence="12">
    <location>
        <begin position="15"/>
        <end position="186"/>
    </location>
</feature>
<evidence type="ECO:0000256" key="11">
    <source>
        <dbReference type="PIRSR" id="PIRSR005461-1"/>
    </source>
</evidence>
<dbReference type="PIRSF" id="PIRSF005461">
    <property type="entry name" value="23S_rRNA_mtase"/>
    <property type="match status" value="1"/>
</dbReference>
<evidence type="ECO:0000256" key="1">
    <source>
        <dbReference type="ARBA" id="ARBA00022552"/>
    </source>
</evidence>
<evidence type="ECO:0000256" key="6">
    <source>
        <dbReference type="ARBA" id="ARBA00038861"/>
    </source>
</evidence>
<gene>
    <name evidence="13" type="primary">rrmJ</name>
    <name evidence="13" type="ORF">NT02SARS_0262</name>
</gene>
<name>J5KGJ3_9GAMM</name>
<proteinExistence type="predicted"/>
<dbReference type="PANTHER" id="PTHR10920:SF18">
    <property type="entry name" value="RRNA METHYLTRANSFERASE 2, MITOCHONDRIAL"/>
    <property type="match status" value="1"/>
</dbReference>
<dbReference type="InterPro" id="IPR050082">
    <property type="entry name" value="RNA_methyltr_RlmE"/>
</dbReference>
<reference evidence="13 14" key="1">
    <citation type="journal article" date="2012" name="ISME J.">
        <title>Genomic insights to SAR86, an abundant and uncultivated marine bacterial lineage.</title>
        <authorList>
            <person name="Dupont C.L."/>
            <person name="Rusch D.B."/>
            <person name="Yooseph S."/>
            <person name="Lombardo M.J."/>
            <person name="Richter R.A."/>
            <person name="Valas R."/>
            <person name="Novotny M."/>
            <person name="Yee-Greenbaum J."/>
            <person name="Selengut J.D."/>
            <person name="Haft D.H."/>
            <person name="Halpern A.L."/>
            <person name="Lasken R.S."/>
            <person name="Nealson K."/>
            <person name="Friedman R."/>
            <person name="Venter J.C."/>
        </authorList>
    </citation>
    <scope>NUCLEOTIDE SEQUENCE [LARGE SCALE GENOMIC DNA]</scope>
</reference>
<accession>J5KGJ3</accession>
<dbReference type="EMBL" id="JH611165">
    <property type="protein sequence ID" value="EJP73573.1"/>
    <property type="molecule type" value="Genomic_DNA"/>
</dbReference>
<evidence type="ECO:0000256" key="2">
    <source>
        <dbReference type="ARBA" id="ARBA00022603"/>
    </source>
</evidence>
<evidence type="ECO:0000256" key="7">
    <source>
        <dbReference type="ARBA" id="ARBA00041129"/>
    </source>
</evidence>
<evidence type="ECO:0000256" key="10">
    <source>
        <dbReference type="ARBA" id="ARBA00048970"/>
    </source>
</evidence>
<evidence type="ECO:0000313" key="14">
    <source>
        <dbReference type="Proteomes" id="UP000010116"/>
    </source>
</evidence>
<comment type="catalytic activity">
    <reaction evidence="10">
        <text>uridine(2552) in 23S rRNA + S-adenosyl-L-methionine = 2'-O-methyluridine(2552) in 23S rRNA + S-adenosyl-L-homocysteine + H(+)</text>
        <dbReference type="Rhea" id="RHEA:42720"/>
        <dbReference type="Rhea" id="RHEA-COMP:10202"/>
        <dbReference type="Rhea" id="RHEA-COMP:10203"/>
        <dbReference type="ChEBI" id="CHEBI:15378"/>
        <dbReference type="ChEBI" id="CHEBI:57856"/>
        <dbReference type="ChEBI" id="CHEBI:59789"/>
        <dbReference type="ChEBI" id="CHEBI:65315"/>
        <dbReference type="ChEBI" id="CHEBI:74478"/>
        <dbReference type="EC" id="2.1.1.166"/>
    </reaction>
</comment>
<dbReference type="Pfam" id="PF01728">
    <property type="entry name" value="FtsJ"/>
    <property type="match status" value="1"/>
</dbReference>
<protein>
    <recommendedName>
        <fullName evidence="7">Ribosomal RNA large subunit methyltransferase E</fullName>
        <ecNumber evidence="6">2.1.1.166</ecNumber>
    </recommendedName>
    <alternativeName>
        <fullName evidence="9">23S rRNA Um2552 methyltransferase</fullName>
    </alternativeName>
    <alternativeName>
        <fullName evidence="8">rRNA (uridine-2'-O-)-methyltransferase</fullName>
    </alternativeName>
</protein>
<comment type="function">
    <text evidence="5">Specifically methylates the uridine in position 2552 of 23S rRNA at the 2'-O position of the ribose in the fully assembled 50S ribosomal subunit.</text>
</comment>
<dbReference type="EC" id="2.1.1.166" evidence="6"/>
<evidence type="ECO:0000256" key="9">
    <source>
        <dbReference type="ARBA" id="ARBA00042745"/>
    </source>
</evidence>
<keyword evidence="2 13" id="KW-0489">Methyltransferase</keyword>
<dbReference type="SUPFAM" id="SSF53335">
    <property type="entry name" value="S-adenosyl-L-methionine-dependent methyltransferases"/>
    <property type="match status" value="1"/>
</dbReference>
<dbReference type="HOGENOM" id="CLU_009422_4_1_6"/>
<evidence type="ECO:0000256" key="5">
    <source>
        <dbReference type="ARBA" id="ARBA00037569"/>
    </source>
</evidence>
<dbReference type="InterPro" id="IPR015507">
    <property type="entry name" value="rRNA-MeTfrase_E"/>
</dbReference>
<dbReference type="InterPro" id="IPR002877">
    <property type="entry name" value="RNA_MeTrfase_FtsJ_dom"/>
</dbReference>
<feature type="active site" description="Proton acceptor" evidence="11">
    <location>
        <position position="145"/>
    </location>
</feature>
<dbReference type="AlphaFoldDB" id="J5KGJ3"/>
<evidence type="ECO:0000256" key="4">
    <source>
        <dbReference type="ARBA" id="ARBA00022691"/>
    </source>
</evidence>
<dbReference type="GO" id="GO:0008650">
    <property type="term" value="F:rRNA (uridine-2'-O-)-methyltransferase activity"/>
    <property type="evidence" value="ECO:0007669"/>
    <property type="project" value="TreeGrafter"/>
</dbReference>
<keyword evidence="1" id="KW-0698">rRNA processing</keyword>
<keyword evidence="3 13" id="KW-0808">Transferase</keyword>
<dbReference type="PANTHER" id="PTHR10920">
    <property type="entry name" value="RIBOSOMAL RNA METHYLTRANSFERASE"/>
    <property type="match status" value="1"/>
</dbReference>
<dbReference type="InterPro" id="IPR029063">
    <property type="entry name" value="SAM-dependent_MTases_sf"/>
</dbReference>
<dbReference type="Proteomes" id="UP000010116">
    <property type="component" value="Unassembled WGS sequence"/>
</dbReference>
<evidence type="ECO:0000313" key="13">
    <source>
        <dbReference type="EMBL" id="EJP73573.1"/>
    </source>
</evidence>
<keyword evidence="4 11" id="KW-0949">S-adenosyl-L-methionine</keyword>